<reference evidence="1" key="1">
    <citation type="journal article" date="2021" name="Proc. Natl. Acad. Sci. U.S.A.">
        <title>A Catalog of Tens of Thousands of Viruses from Human Metagenomes Reveals Hidden Associations with Chronic Diseases.</title>
        <authorList>
            <person name="Tisza M.J."/>
            <person name="Buck C.B."/>
        </authorList>
    </citation>
    <scope>NUCLEOTIDE SEQUENCE</scope>
    <source>
        <strain evidence="1">CteZR38</strain>
    </source>
</reference>
<sequence>MKDFIEAYDKLMEGFQLVLSEMIEDGTIKHLSLMGVSLGTPELPYLELWADEPFKNITDTGLSETFEGEIILSSQVLNNKNPKIGIHEATSIVSQAERRIISSRLLGDLEFFNIKTKDFGWVPYGLGKKKNVYSAGVTFQIRFKIKNLKCDGG</sequence>
<name>A0A8S5SMW9_9CAUD</name>
<dbReference type="EMBL" id="BK032636">
    <property type="protein sequence ID" value="DAF52420.1"/>
    <property type="molecule type" value="Genomic_DNA"/>
</dbReference>
<proteinExistence type="predicted"/>
<evidence type="ECO:0000313" key="1">
    <source>
        <dbReference type="EMBL" id="DAF52420.1"/>
    </source>
</evidence>
<organism evidence="1">
    <name type="scientific">Siphoviridae sp. cteZR38</name>
    <dbReference type="NCBI Taxonomy" id="2827906"/>
    <lineage>
        <taxon>Viruses</taxon>
        <taxon>Duplodnaviria</taxon>
        <taxon>Heunggongvirae</taxon>
        <taxon>Uroviricota</taxon>
        <taxon>Caudoviricetes</taxon>
    </lineage>
</organism>
<accession>A0A8S5SMW9</accession>
<protein>
    <submittedName>
        <fullName evidence="1">Uncharacterized protein</fullName>
    </submittedName>
</protein>